<dbReference type="InterPro" id="IPR001387">
    <property type="entry name" value="Cro/C1-type_HTH"/>
</dbReference>
<sequence length="428" mass="45964">MTGQETAFGPELRRRRVAAGLSQAQLAARTHYTKGYLSKIETGHKPPGPDLARRCDAVLDAEGELSALVSRPPPAAEAEDGAGGETWHIRLAPDGECRFLPATGAADDTTPLYLGPGGKGMGAAVREDHAARALTAFRAQFDQARRLGQWAPPAAVLPTVITQTHTLRGLAAAAREPERGELLYLAARCAEFVGWMAQEASDDRAALWWTRESVRMAAPTGSTVLEAYSLVRRAEIALYHDDAVQVIELARRARARPGVPARIRGLAAQREAQGHALYGDHDGCRRTLDQAAELLAAPPADGPHEPVIGSSTVANLNVVVTAWCLHELGRSEDAADLLDREVPLIPATALRARLRFGARRALAHASAGEIDQACLLGAEILEQVDVVDSATIRTDLRRLARTLIRWQGQGSVRELYPRLIAALHTGAA</sequence>
<dbReference type="Gene3D" id="1.10.260.40">
    <property type="entry name" value="lambda repressor-like DNA-binding domains"/>
    <property type="match status" value="1"/>
</dbReference>
<evidence type="ECO:0000313" key="2">
    <source>
        <dbReference type="EMBL" id="MUN38664.1"/>
    </source>
</evidence>
<protein>
    <submittedName>
        <fullName evidence="2">Helix-turn-helix domain-containing protein</fullName>
    </submittedName>
</protein>
<dbReference type="RefSeq" id="WP_156217826.1">
    <property type="nucleotide sequence ID" value="NZ_WOFH01000006.1"/>
</dbReference>
<name>A0A7K1L2K2_9ACTN</name>
<dbReference type="EMBL" id="WOFH01000006">
    <property type="protein sequence ID" value="MUN38664.1"/>
    <property type="molecule type" value="Genomic_DNA"/>
</dbReference>
<accession>A0A7K1L2K2</accession>
<dbReference type="AlphaFoldDB" id="A0A7K1L2K2"/>
<dbReference type="GO" id="GO:0003677">
    <property type="term" value="F:DNA binding"/>
    <property type="evidence" value="ECO:0007669"/>
    <property type="project" value="InterPro"/>
</dbReference>
<organism evidence="2 3">
    <name type="scientific">Actinomadura litoris</name>
    <dbReference type="NCBI Taxonomy" id="2678616"/>
    <lineage>
        <taxon>Bacteria</taxon>
        <taxon>Bacillati</taxon>
        <taxon>Actinomycetota</taxon>
        <taxon>Actinomycetes</taxon>
        <taxon>Streptosporangiales</taxon>
        <taxon>Thermomonosporaceae</taxon>
        <taxon>Actinomadura</taxon>
    </lineage>
</organism>
<proteinExistence type="predicted"/>
<reference evidence="2 3" key="1">
    <citation type="submission" date="2019-11" db="EMBL/GenBank/DDBJ databases">
        <authorList>
            <person name="Cao P."/>
        </authorList>
    </citation>
    <scope>NUCLEOTIDE SEQUENCE [LARGE SCALE GENOMIC DNA]</scope>
    <source>
        <strain evidence="2 3">NEAU-AAG5</strain>
    </source>
</reference>
<keyword evidence="3" id="KW-1185">Reference proteome</keyword>
<dbReference type="CDD" id="cd00093">
    <property type="entry name" value="HTH_XRE"/>
    <property type="match status" value="1"/>
</dbReference>
<evidence type="ECO:0000313" key="3">
    <source>
        <dbReference type="Proteomes" id="UP000432015"/>
    </source>
</evidence>
<dbReference type="PROSITE" id="PS50943">
    <property type="entry name" value="HTH_CROC1"/>
    <property type="match status" value="1"/>
</dbReference>
<evidence type="ECO:0000259" key="1">
    <source>
        <dbReference type="PROSITE" id="PS50943"/>
    </source>
</evidence>
<dbReference type="InterPro" id="IPR010982">
    <property type="entry name" value="Lambda_DNA-bd_dom_sf"/>
</dbReference>
<gene>
    <name evidence="2" type="ORF">GNZ18_18930</name>
</gene>
<comment type="caution">
    <text evidence="2">The sequence shown here is derived from an EMBL/GenBank/DDBJ whole genome shotgun (WGS) entry which is preliminary data.</text>
</comment>
<dbReference type="SUPFAM" id="SSF47413">
    <property type="entry name" value="lambda repressor-like DNA-binding domains"/>
    <property type="match status" value="1"/>
</dbReference>
<feature type="domain" description="HTH cro/C1-type" evidence="1">
    <location>
        <begin position="12"/>
        <end position="65"/>
    </location>
</feature>
<dbReference type="Pfam" id="PF13560">
    <property type="entry name" value="HTH_31"/>
    <property type="match status" value="1"/>
</dbReference>
<dbReference type="SMART" id="SM00530">
    <property type="entry name" value="HTH_XRE"/>
    <property type="match status" value="1"/>
</dbReference>
<dbReference type="Proteomes" id="UP000432015">
    <property type="component" value="Unassembled WGS sequence"/>
</dbReference>